<gene>
    <name evidence="4" type="ORF">BEMITA_LOCUS10614</name>
</gene>
<evidence type="ECO:0000256" key="1">
    <source>
        <dbReference type="ARBA" id="ARBA00004123"/>
    </source>
</evidence>
<sequence length="844" mass="94600">MVSPSMTDTNEKKPRARPRPRKPNISSARRKQDNGRNVEVAMRTFEENIRGKSSNTGEKNPIIGEILYTFQDSTAPVSEDAKDTLNVLKEFVNVCKVSVTARLVTEDDYIPGNNTVPKKRAQRKLPPTVQTPKATSAATEPPGTVESKPKGSESSCSPVVASVAVAKSIDVKTPESQSTQKKGSEIDRISHEPADSQLQVSEPPPSNPTQSQESKLITPKPDPPQSKDSKLVTHKPDHSEGSDLTTQCKRKSNELKVFKKASPVKVSRTTNKIESSQDKSEMKYNSVTPSVTKQICEEIIPGGADISLGDKGSEKSPEGIEVLDPGDFDFLRAPPKKKRISYYSQRKREYGTKYALQSGDTINKKEMTMHDLIFYNPKTNPMSNSQVPVKKNSSQTNIKQETNDLVASRLEEEAIDDVDEADSEMPVPQLKLSADGKIILDPKSLVVQTSAEKSLKALENSSVIEEDGTIINRFSKAKKKYHFWTPLETLRFYRALNTIGTDFSLMQSIFPERTRHDLKRKFKKEERTNRELLDKALSASAEFDVDMLEQDIKRDTERAEMQRKAKEEEARKKKEEKEAKKLEKLEKKSNPKTKTYKSKRIRNLLPSDTGKYARRSKPILASVREKKPRKAKIPKKSWLKEEPSDTSEEEVPDFDNLYPSDDDLISHIDHTYSSNHRKRLKIDDSDEEYECKPRFKDRSRTKLGENEAESSSTLSISCQNESIDKNSVIEESPSPLGSSKNESAAVSIENQTAGETTSSVQVVSEDNLVYKFVSGPNRSEIESTSKSAPLYGNKLIGINHESESETDTRNEEKENENSNVNDTVIVNEYIIISDLSGNPTKSTS</sequence>
<dbReference type="GO" id="GO:0001156">
    <property type="term" value="F:TFIIIC-class transcription factor complex binding"/>
    <property type="evidence" value="ECO:0007669"/>
    <property type="project" value="TreeGrafter"/>
</dbReference>
<dbReference type="SMART" id="SM00717">
    <property type="entry name" value="SANT"/>
    <property type="match status" value="1"/>
</dbReference>
<dbReference type="EMBL" id="OU963867">
    <property type="protein sequence ID" value="CAH0392056.1"/>
    <property type="molecule type" value="Genomic_DNA"/>
</dbReference>
<feature type="compositionally biased region" description="Polar residues" evidence="2">
    <location>
        <begin position="128"/>
        <end position="138"/>
    </location>
</feature>
<dbReference type="PANTHER" id="PTHR22929:SF0">
    <property type="entry name" value="TRANSCRIPTION FACTOR TFIIIB COMPONENT B'' HOMOLOG"/>
    <property type="match status" value="1"/>
</dbReference>
<dbReference type="PANTHER" id="PTHR22929">
    <property type="entry name" value="RNA POLYMERASE III TRANSCRIPTION INITIATION FACTOR B"/>
    <property type="match status" value="1"/>
</dbReference>
<proteinExistence type="predicted"/>
<dbReference type="InterPro" id="IPR009057">
    <property type="entry name" value="Homeodomain-like_sf"/>
</dbReference>
<dbReference type="SUPFAM" id="SSF46689">
    <property type="entry name" value="Homeodomain-like"/>
    <property type="match status" value="1"/>
</dbReference>
<dbReference type="InterPro" id="IPR001005">
    <property type="entry name" value="SANT/Myb"/>
</dbReference>
<feature type="compositionally biased region" description="Basic residues" evidence="2">
    <location>
        <begin position="626"/>
        <end position="637"/>
    </location>
</feature>
<dbReference type="Pfam" id="PF15963">
    <property type="entry name" value="Myb_DNA-bind_7"/>
    <property type="match status" value="1"/>
</dbReference>
<dbReference type="AlphaFoldDB" id="A0A9P0AFI4"/>
<reference evidence="4" key="1">
    <citation type="submission" date="2021-12" db="EMBL/GenBank/DDBJ databases">
        <authorList>
            <person name="King R."/>
        </authorList>
    </citation>
    <scope>NUCLEOTIDE SEQUENCE</scope>
</reference>
<comment type="subcellular location">
    <subcellularLocation>
        <location evidence="1">Nucleus</location>
    </subcellularLocation>
</comment>
<evidence type="ECO:0000259" key="3">
    <source>
        <dbReference type="SMART" id="SM00717"/>
    </source>
</evidence>
<feature type="compositionally biased region" description="Basic and acidic residues" evidence="2">
    <location>
        <begin position="693"/>
        <end position="705"/>
    </location>
</feature>
<protein>
    <recommendedName>
        <fullName evidence="3">Myb-like domain-containing protein</fullName>
    </recommendedName>
</protein>
<name>A0A9P0AFI4_BEMTA</name>
<feature type="compositionally biased region" description="Basic and acidic residues" evidence="2">
    <location>
        <begin position="225"/>
        <end position="241"/>
    </location>
</feature>
<feature type="compositionally biased region" description="Polar residues" evidence="2">
    <location>
        <begin position="709"/>
        <end position="721"/>
    </location>
</feature>
<feature type="region of interest" description="Disordered" evidence="2">
    <location>
        <begin position="171"/>
        <end position="286"/>
    </location>
</feature>
<feature type="region of interest" description="Disordered" evidence="2">
    <location>
        <begin position="1"/>
        <end position="38"/>
    </location>
</feature>
<dbReference type="GO" id="GO:0070898">
    <property type="term" value="P:RNA polymerase III preinitiation complex assembly"/>
    <property type="evidence" value="ECO:0007669"/>
    <property type="project" value="TreeGrafter"/>
</dbReference>
<keyword evidence="5" id="KW-1185">Reference proteome</keyword>
<accession>A0A9P0AFI4</accession>
<dbReference type="GO" id="GO:0000126">
    <property type="term" value="C:transcription factor TFIIIB complex"/>
    <property type="evidence" value="ECO:0007669"/>
    <property type="project" value="TreeGrafter"/>
</dbReference>
<feature type="region of interest" description="Disordered" evidence="2">
    <location>
        <begin position="693"/>
        <end position="760"/>
    </location>
</feature>
<dbReference type="KEGG" id="btab:109044286"/>
<feature type="compositionally biased region" description="Basic and acidic residues" evidence="2">
    <location>
        <begin position="182"/>
        <end position="194"/>
    </location>
</feature>
<organism evidence="4 5">
    <name type="scientific">Bemisia tabaci</name>
    <name type="common">Sweetpotato whitefly</name>
    <name type="synonym">Aleurodes tabaci</name>
    <dbReference type="NCBI Taxonomy" id="7038"/>
    <lineage>
        <taxon>Eukaryota</taxon>
        <taxon>Metazoa</taxon>
        <taxon>Ecdysozoa</taxon>
        <taxon>Arthropoda</taxon>
        <taxon>Hexapoda</taxon>
        <taxon>Insecta</taxon>
        <taxon>Pterygota</taxon>
        <taxon>Neoptera</taxon>
        <taxon>Paraneoptera</taxon>
        <taxon>Hemiptera</taxon>
        <taxon>Sternorrhyncha</taxon>
        <taxon>Aleyrodoidea</taxon>
        <taxon>Aleyrodidae</taxon>
        <taxon>Aleyrodinae</taxon>
        <taxon>Bemisia</taxon>
    </lineage>
</organism>
<dbReference type="GO" id="GO:0005634">
    <property type="term" value="C:nucleus"/>
    <property type="evidence" value="ECO:0007669"/>
    <property type="project" value="UniProtKB-SubCell"/>
</dbReference>
<feature type="compositionally biased region" description="Basic and acidic residues" evidence="2">
    <location>
        <begin position="558"/>
        <end position="589"/>
    </location>
</feature>
<dbReference type="Proteomes" id="UP001152759">
    <property type="component" value="Chromosome 6"/>
</dbReference>
<feature type="compositionally biased region" description="Basic and acidic residues" evidence="2">
    <location>
        <begin position="800"/>
        <end position="816"/>
    </location>
</feature>
<dbReference type="InterPro" id="IPR039467">
    <property type="entry name" value="TFIIIB_B''_Myb"/>
</dbReference>
<feature type="region of interest" description="Disordered" evidence="2">
    <location>
        <begin position="108"/>
        <end position="156"/>
    </location>
</feature>
<feature type="compositionally biased region" description="Polar residues" evidence="2">
    <location>
        <begin position="735"/>
        <end position="760"/>
    </location>
</feature>
<feature type="domain" description="Myb-like" evidence="3">
    <location>
        <begin position="480"/>
        <end position="528"/>
    </location>
</feature>
<feature type="region of interest" description="Disordered" evidence="2">
    <location>
        <begin position="558"/>
        <end position="663"/>
    </location>
</feature>
<feature type="compositionally biased region" description="Acidic residues" evidence="2">
    <location>
        <begin position="644"/>
        <end position="653"/>
    </location>
</feature>
<evidence type="ECO:0000313" key="5">
    <source>
        <dbReference type="Proteomes" id="UP001152759"/>
    </source>
</evidence>
<feature type="region of interest" description="Disordered" evidence="2">
    <location>
        <begin position="798"/>
        <end position="821"/>
    </location>
</feature>
<evidence type="ECO:0000256" key="2">
    <source>
        <dbReference type="SAM" id="MobiDB-lite"/>
    </source>
</evidence>
<evidence type="ECO:0000313" key="4">
    <source>
        <dbReference type="EMBL" id="CAH0392056.1"/>
    </source>
</evidence>
<feature type="compositionally biased region" description="Basic residues" evidence="2">
    <location>
        <begin position="590"/>
        <end position="602"/>
    </location>
</feature>